<name>A0ACD5XTD9_AVESA</name>
<evidence type="ECO:0000313" key="1">
    <source>
        <dbReference type="EnsemblPlants" id="AVESA.00010b.r2.5AG0851720.1.CDS.1"/>
    </source>
</evidence>
<sequence>MHAPFPLCFCRLLYKAAPARRTHGTPARFVTSSITRTHVVSEEEEMGSCVSRSPAPPTAKVIGLDGSMAQLSVPFTTREALGSSDAAFLCISDELRFDVPPRALADEETLRPGWLYFVLPLSMLRRPISGQEMAALAVQATSAVPAAATGKGRKAARVVPLVNDGAGPDGGGWSLQSYSYGKNGAVKTVHSRGHETIGKTRKGAAGYGSGTRRRAGVQRLSAIWEGDGSL</sequence>
<dbReference type="Proteomes" id="UP001732700">
    <property type="component" value="Chromosome 5A"/>
</dbReference>
<dbReference type="EnsemblPlants" id="AVESA.00010b.r2.5AG0851720.1">
    <property type="protein sequence ID" value="AVESA.00010b.r2.5AG0851720.1.CDS.1"/>
    <property type="gene ID" value="AVESA.00010b.r2.5AG0851720"/>
</dbReference>
<keyword evidence="2" id="KW-1185">Reference proteome</keyword>
<evidence type="ECO:0000313" key="2">
    <source>
        <dbReference type="Proteomes" id="UP001732700"/>
    </source>
</evidence>
<accession>A0ACD5XTD9</accession>
<organism evidence="1 2">
    <name type="scientific">Avena sativa</name>
    <name type="common">Oat</name>
    <dbReference type="NCBI Taxonomy" id="4498"/>
    <lineage>
        <taxon>Eukaryota</taxon>
        <taxon>Viridiplantae</taxon>
        <taxon>Streptophyta</taxon>
        <taxon>Embryophyta</taxon>
        <taxon>Tracheophyta</taxon>
        <taxon>Spermatophyta</taxon>
        <taxon>Magnoliopsida</taxon>
        <taxon>Liliopsida</taxon>
        <taxon>Poales</taxon>
        <taxon>Poaceae</taxon>
        <taxon>BOP clade</taxon>
        <taxon>Pooideae</taxon>
        <taxon>Poodae</taxon>
        <taxon>Poeae</taxon>
        <taxon>Poeae Chloroplast Group 1 (Aveneae type)</taxon>
        <taxon>Aveninae</taxon>
        <taxon>Avena</taxon>
    </lineage>
</organism>
<reference evidence="1" key="1">
    <citation type="submission" date="2021-05" db="EMBL/GenBank/DDBJ databases">
        <authorList>
            <person name="Scholz U."/>
            <person name="Mascher M."/>
            <person name="Fiebig A."/>
        </authorList>
    </citation>
    <scope>NUCLEOTIDE SEQUENCE [LARGE SCALE GENOMIC DNA]</scope>
</reference>
<protein>
    <submittedName>
        <fullName evidence="1">Uncharacterized protein</fullName>
    </submittedName>
</protein>
<proteinExistence type="predicted"/>
<reference evidence="1" key="2">
    <citation type="submission" date="2025-09" db="UniProtKB">
        <authorList>
            <consortium name="EnsemblPlants"/>
        </authorList>
    </citation>
    <scope>IDENTIFICATION</scope>
</reference>